<name>A0A875RPK9_EENNA</name>
<dbReference type="InterPro" id="IPR016024">
    <property type="entry name" value="ARM-type_fold"/>
</dbReference>
<dbReference type="Pfam" id="PF04063">
    <property type="entry name" value="DUF383"/>
    <property type="match status" value="1"/>
</dbReference>
<evidence type="ECO:0000259" key="3">
    <source>
        <dbReference type="Pfam" id="PF04063"/>
    </source>
</evidence>
<dbReference type="PANTHER" id="PTHR13387">
    <property type="entry name" value="PROTEIN HGH1 HOMOLOG"/>
    <property type="match status" value="1"/>
</dbReference>
<dbReference type="InterPro" id="IPR007205">
    <property type="entry name" value="Protein_HGH1_N"/>
</dbReference>
<dbReference type="Proteomes" id="UP000662931">
    <property type="component" value="Chromosome 2"/>
</dbReference>
<feature type="domain" description="Protein HGH1 C-terminal" evidence="4">
    <location>
        <begin position="206"/>
        <end position="259"/>
    </location>
</feature>
<dbReference type="PANTHER" id="PTHR13387:SF9">
    <property type="entry name" value="PROTEIN HGH1 HOMOLOG"/>
    <property type="match status" value="1"/>
</dbReference>
<reference evidence="5" key="1">
    <citation type="submission" date="2020-10" db="EMBL/GenBank/DDBJ databases">
        <authorList>
            <person name="Roach M.J.R."/>
        </authorList>
    </citation>
    <scope>NUCLEOTIDE SEQUENCE</scope>
    <source>
        <strain evidence="5">CBS 1945</strain>
    </source>
</reference>
<dbReference type="InterPro" id="IPR007206">
    <property type="entry name" value="Protein_HGH1_C"/>
</dbReference>
<dbReference type="OrthoDB" id="338814at2759"/>
<evidence type="ECO:0000313" key="5">
    <source>
        <dbReference type="EMBL" id="QPG75190.1"/>
    </source>
</evidence>
<feature type="region of interest" description="Disordered" evidence="2">
    <location>
        <begin position="276"/>
        <end position="301"/>
    </location>
</feature>
<dbReference type="RefSeq" id="XP_038778755.1">
    <property type="nucleotide sequence ID" value="XM_038922827.1"/>
</dbReference>
<evidence type="ECO:0000256" key="1">
    <source>
        <dbReference type="ARBA" id="ARBA00006712"/>
    </source>
</evidence>
<gene>
    <name evidence="5" type="ORF">FOA43_002540</name>
</gene>
<protein>
    <recommendedName>
        <fullName evidence="7">Protein HGH1 homolog</fullName>
    </recommendedName>
</protein>
<evidence type="ECO:0000256" key="2">
    <source>
        <dbReference type="SAM" id="MobiDB-lite"/>
    </source>
</evidence>
<proteinExistence type="inferred from homology"/>
<keyword evidence="6" id="KW-1185">Reference proteome</keyword>
<feature type="compositionally biased region" description="Acidic residues" evidence="2">
    <location>
        <begin position="284"/>
        <end position="301"/>
    </location>
</feature>
<evidence type="ECO:0000259" key="4">
    <source>
        <dbReference type="Pfam" id="PF04064"/>
    </source>
</evidence>
<accession>A0A875RPK9</accession>
<dbReference type="InterPro" id="IPR039717">
    <property type="entry name" value="Hgh1"/>
</dbReference>
<feature type="domain" description="Protein HGH1 N-terminal" evidence="3">
    <location>
        <begin position="10"/>
        <end position="199"/>
    </location>
</feature>
<dbReference type="EMBL" id="CP064813">
    <property type="protein sequence ID" value="QPG75190.1"/>
    <property type="molecule type" value="Genomic_DNA"/>
</dbReference>
<evidence type="ECO:0008006" key="7">
    <source>
        <dbReference type="Google" id="ProtNLM"/>
    </source>
</evidence>
<sequence>MRELIVAQQLIDLTNSNADLACILLSNMAKSDSILKVFDVQVSLKTDKQKEVFKSSKAINCLMDLFVKGGDRKLNSYANYDYLAYFFADISRFKKGRQYFITEQKYDGVVPLMKLLVFTEKYDCKARRQGVSSIIKNSLFDTDQQMRLLENRDINLLPYLLSPIALADNKGLSEEEVMELPEELQLLGSDKKTEPLKEISTVYLEAILLLCVTRKGREYLRENGVYPIVREFDRATKDDQITDLCYRIVDMLMRDEKSQDLYDPEQEIAEIRQYLSSQEATNGIDDDANDTDDTDDTDDVDGMIVEVA</sequence>
<organism evidence="5 6">
    <name type="scientific">Eeniella nana</name>
    <name type="common">Yeast</name>
    <name type="synonym">Brettanomyces nanus</name>
    <dbReference type="NCBI Taxonomy" id="13502"/>
    <lineage>
        <taxon>Eukaryota</taxon>
        <taxon>Fungi</taxon>
        <taxon>Dikarya</taxon>
        <taxon>Ascomycota</taxon>
        <taxon>Saccharomycotina</taxon>
        <taxon>Pichiomycetes</taxon>
        <taxon>Pichiales</taxon>
        <taxon>Pichiaceae</taxon>
        <taxon>Brettanomyces</taxon>
    </lineage>
</organism>
<comment type="similarity">
    <text evidence="1">Belongs to the HGH1 family.</text>
</comment>
<evidence type="ECO:0000313" key="6">
    <source>
        <dbReference type="Proteomes" id="UP000662931"/>
    </source>
</evidence>
<dbReference type="GeneID" id="62195941"/>
<dbReference type="SUPFAM" id="SSF48371">
    <property type="entry name" value="ARM repeat"/>
    <property type="match status" value="1"/>
</dbReference>
<dbReference type="Pfam" id="PF04064">
    <property type="entry name" value="DUF384"/>
    <property type="match status" value="1"/>
</dbReference>
<dbReference type="KEGG" id="bnn:FOA43_002540"/>
<dbReference type="AlphaFoldDB" id="A0A875RPK9"/>